<gene>
    <name evidence="6" type="ORF">EA26_00585</name>
</gene>
<evidence type="ECO:0000256" key="4">
    <source>
        <dbReference type="ARBA" id="ARBA00023284"/>
    </source>
</evidence>
<dbReference type="EMBL" id="JMCG01000001">
    <property type="protein sequence ID" value="KGK09892.1"/>
    <property type="molecule type" value="Genomic_DNA"/>
</dbReference>
<evidence type="ECO:0000259" key="5">
    <source>
        <dbReference type="Pfam" id="PF01323"/>
    </source>
</evidence>
<name>A0A099LRK7_9VIBR</name>
<dbReference type="Pfam" id="PF01323">
    <property type="entry name" value="DSBA"/>
    <property type="match status" value="1"/>
</dbReference>
<keyword evidence="4" id="KW-0676">Redox-active center</keyword>
<evidence type="ECO:0000256" key="2">
    <source>
        <dbReference type="ARBA" id="ARBA00023002"/>
    </source>
</evidence>
<keyword evidence="2" id="KW-0560">Oxidoreductase</keyword>
<dbReference type="AlphaFoldDB" id="A0A099LRK7"/>
<dbReference type="InterPro" id="IPR001853">
    <property type="entry name" value="DSBA-like_thioredoxin_dom"/>
</dbReference>
<proteinExistence type="predicted"/>
<dbReference type="Proteomes" id="UP000029994">
    <property type="component" value="Unassembled WGS sequence"/>
</dbReference>
<sequence length="209" mass="23860">MNKQTIRQIEFFHDAVCGWCYVLSPRLRQLAKERQIEVVQRCFVLQRSDEEMIERFGSLAQAKSEILNHWVACQQAADDKTLFNIEGMRAQPFNYPSGYLAALGAKAAERLAGNEAHWDFFDEIQRLHLLVNDNIGELETLVTAAVNIGLDEAQFRLQFHAAETREAVEQDLALARQYRIRSIPTIVIDGEQVISKALTHDESAQLFLN</sequence>
<dbReference type="SUPFAM" id="SSF52833">
    <property type="entry name" value="Thioredoxin-like"/>
    <property type="match status" value="1"/>
</dbReference>
<organism evidence="6 7">
    <name type="scientific">Vibrio navarrensis</name>
    <dbReference type="NCBI Taxonomy" id="29495"/>
    <lineage>
        <taxon>Bacteria</taxon>
        <taxon>Pseudomonadati</taxon>
        <taxon>Pseudomonadota</taxon>
        <taxon>Gammaproteobacteria</taxon>
        <taxon>Vibrionales</taxon>
        <taxon>Vibrionaceae</taxon>
        <taxon>Vibrio</taxon>
    </lineage>
</organism>
<reference evidence="6 7" key="1">
    <citation type="submission" date="2014-04" db="EMBL/GenBank/DDBJ databases">
        <title>Genome sequencing of Vibrio navarrensis strains.</title>
        <authorList>
            <person name="Gladney L.M."/>
            <person name="Katz L.S."/>
            <person name="Marino-Ramirez L."/>
            <person name="Jordan I.K."/>
        </authorList>
    </citation>
    <scope>NUCLEOTIDE SEQUENCE [LARGE SCALE GENOMIC DNA]</scope>
    <source>
        <strain evidence="6 7">ATCC 51183</strain>
    </source>
</reference>
<keyword evidence="3" id="KW-1015">Disulfide bond</keyword>
<dbReference type="Gene3D" id="3.40.30.10">
    <property type="entry name" value="Glutaredoxin"/>
    <property type="match status" value="1"/>
</dbReference>
<dbReference type="PANTHER" id="PTHR13887:SF14">
    <property type="entry name" value="DISULFIDE BOND FORMATION PROTEIN D"/>
    <property type="match status" value="1"/>
</dbReference>
<dbReference type="PANTHER" id="PTHR13887">
    <property type="entry name" value="GLUTATHIONE S-TRANSFERASE KAPPA"/>
    <property type="match status" value="1"/>
</dbReference>
<feature type="domain" description="DSBA-like thioredoxin" evidence="5">
    <location>
        <begin position="8"/>
        <end position="193"/>
    </location>
</feature>
<evidence type="ECO:0000256" key="1">
    <source>
        <dbReference type="ARBA" id="ARBA00022729"/>
    </source>
</evidence>
<protein>
    <submittedName>
        <fullName evidence="6">Thioredoxin</fullName>
    </submittedName>
</protein>
<dbReference type="eggNOG" id="COG2761">
    <property type="taxonomic scope" value="Bacteria"/>
</dbReference>
<comment type="caution">
    <text evidence="6">The sequence shown here is derived from an EMBL/GenBank/DDBJ whole genome shotgun (WGS) entry which is preliminary data.</text>
</comment>
<evidence type="ECO:0000256" key="3">
    <source>
        <dbReference type="ARBA" id="ARBA00023157"/>
    </source>
</evidence>
<dbReference type="InterPro" id="IPR036249">
    <property type="entry name" value="Thioredoxin-like_sf"/>
</dbReference>
<dbReference type="GeneID" id="43681717"/>
<keyword evidence="7" id="KW-1185">Reference proteome</keyword>
<dbReference type="STRING" id="29495.EA26_00585"/>
<dbReference type="RefSeq" id="WP_039422305.1">
    <property type="nucleotide sequence ID" value="NZ_CP061845.1"/>
</dbReference>
<evidence type="ECO:0000313" key="7">
    <source>
        <dbReference type="Proteomes" id="UP000029994"/>
    </source>
</evidence>
<keyword evidence="1" id="KW-0732">Signal</keyword>
<dbReference type="GO" id="GO:0016491">
    <property type="term" value="F:oxidoreductase activity"/>
    <property type="evidence" value="ECO:0007669"/>
    <property type="project" value="UniProtKB-KW"/>
</dbReference>
<accession>A0A099LRK7</accession>
<evidence type="ECO:0000313" key="6">
    <source>
        <dbReference type="EMBL" id="KGK09892.1"/>
    </source>
</evidence>